<proteinExistence type="predicted"/>
<gene>
    <name evidence="1" type="ORF">BS47DRAFT_1337545</name>
</gene>
<evidence type="ECO:0000313" key="2">
    <source>
        <dbReference type="Proteomes" id="UP000886523"/>
    </source>
</evidence>
<name>A0A9P6DZ02_9AGAM</name>
<protein>
    <submittedName>
        <fullName evidence="1">Uncharacterized protein</fullName>
    </submittedName>
</protein>
<dbReference type="Proteomes" id="UP000886523">
    <property type="component" value="Unassembled WGS sequence"/>
</dbReference>
<accession>A0A9P6DZ02</accession>
<dbReference type="AlphaFoldDB" id="A0A9P6DZ02"/>
<comment type="caution">
    <text evidence="1">The sequence shown here is derived from an EMBL/GenBank/DDBJ whole genome shotgun (WGS) entry which is preliminary data.</text>
</comment>
<keyword evidence="2" id="KW-1185">Reference proteome</keyword>
<reference evidence="1" key="1">
    <citation type="journal article" date="2020" name="Nat. Commun.">
        <title>Large-scale genome sequencing of mycorrhizal fungi provides insights into the early evolution of symbiotic traits.</title>
        <authorList>
            <person name="Miyauchi S."/>
            <person name="Kiss E."/>
            <person name="Kuo A."/>
            <person name="Drula E."/>
            <person name="Kohler A."/>
            <person name="Sanchez-Garcia M."/>
            <person name="Morin E."/>
            <person name="Andreopoulos B."/>
            <person name="Barry K.W."/>
            <person name="Bonito G."/>
            <person name="Buee M."/>
            <person name="Carver A."/>
            <person name="Chen C."/>
            <person name="Cichocki N."/>
            <person name="Clum A."/>
            <person name="Culley D."/>
            <person name="Crous P.W."/>
            <person name="Fauchery L."/>
            <person name="Girlanda M."/>
            <person name="Hayes R.D."/>
            <person name="Keri Z."/>
            <person name="LaButti K."/>
            <person name="Lipzen A."/>
            <person name="Lombard V."/>
            <person name="Magnuson J."/>
            <person name="Maillard F."/>
            <person name="Murat C."/>
            <person name="Nolan M."/>
            <person name="Ohm R.A."/>
            <person name="Pangilinan J."/>
            <person name="Pereira M.F."/>
            <person name="Perotto S."/>
            <person name="Peter M."/>
            <person name="Pfister S."/>
            <person name="Riley R."/>
            <person name="Sitrit Y."/>
            <person name="Stielow J.B."/>
            <person name="Szollosi G."/>
            <person name="Zifcakova L."/>
            <person name="Stursova M."/>
            <person name="Spatafora J.W."/>
            <person name="Tedersoo L."/>
            <person name="Vaario L.M."/>
            <person name="Yamada A."/>
            <person name="Yan M."/>
            <person name="Wang P."/>
            <person name="Xu J."/>
            <person name="Bruns T."/>
            <person name="Baldrian P."/>
            <person name="Vilgalys R."/>
            <person name="Dunand C."/>
            <person name="Henrissat B."/>
            <person name="Grigoriev I.V."/>
            <person name="Hibbett D."/>
            <person name="Nagy L.G."/>
            <person name="Martin F.M."/>
        </authorList>
    </citation>
    <scope>NUCLEOTIDE SEQUENCE</scope>
    <source>
        <strain evidence="1">UP504</strain>
    </source>
</reference>
<sequence>MLQTGTIVGGSTALSIVAGGSWMPGDLDLVVATRYFNRLRDYLVDQGFFFDETLSRDIKHKYGSPRLYKFIYRCFTKGTLKIDVCVCSPNYDDMTPAEFILTYHLSFAMNFVSGEGAYCLFPVETFSGRGYRNKFTLKERTELILAKYAARGYTEILDKYDDSDPDRSVYLHERYPCSEENRIMIGDIENIWCMKLPLSTKENQYS</sequence>
<evidence type="ECO:0000313" key="1">
    <source>
        <dbReference type="EMBL" id="KAF9518992.1"/>
    </source>
</evidence>
<dbReference type="EMBL" id="MU128920">
    <property type="protein sequence ID" value="KAF9518992.1"/>
    <property type="molecule type" value="Genomic_DNA"/>
</dbReference>
<dbReference type="OrthoDB" id="2716206at2759"/>
<organism evidence="1 2">
    <name type="scientific">Hydnum rufescens UP504</name>
    <dbReference type="NCBI Taxonomy" id="1448309"/>
    <lineage>
        <taxon>Eukaryota</taxon>
        <taxon>Fungi</taxon>
        <taxon>Dikarya</taxon>
        <taxon>Basidiomycota</taxon>
        <taxon>Agaricomycotina</taxon>
        <taxon>Agaricomycetes</taxon>
        <taxon>Cantharellales</taxon>
        <taxon>Hydnaceae</taxon>
        <taxon>Hydnum</taxon>
    </lineage>
</organism>